<evidence type="ECO:0000313" key="2">
    <source>
        <dbReference type="Proteomes" id="UP001162480"/>
    </source>
</evidence>
<evidence type="ECO:0000313" key="1">
    <source>
        <dbReference type="EMBL" id="CAI9727469.1"/>
    </source>
</evidence>
<keyword evidence="2" id="KW-1185">Reference proteome</keyword>
<organism evidence="1 2">
    <name type="scientific">Octopus vulgaris</name>
    <name type="common">Common octopus</name>
    <dbReference type="NCBI Taxonomy" id="6645"/>
    <lineage>
        <taxon>Eukaryota</taxon>
        <taxon>Metazoa</taxon>
        <taxon>Spiralia</taxon>
        <taxon>Lophotrochozoa</taxon>
        <taxon>Mollusca</taxon>
        <taxon>Cephalopoda</taxon>
        <taxon>Coleoidea</taxon>
        <taxon>Octopodiformes</taxon>
        <taxon>Octopoda</taxon>
        <taxon>Incirrata</taxon>
        <taxon>Octopodidae</taxon>
        <taxon>Octopus</taxon>
    </lineage>
</organism>
<reference evidence="1" key="1">
    <citation type="submission" date="2023-08" db="EMBL/GenBank/DDBJ databases">
        <authorList>
            <person name="Alioto T."/>
            <person name="Alioto T."/>
            <person name="Gomez Garrido J."/>
        </authorList>
    </citation>
    <scope>NUCLEOTIDE SEQUENCE</scope>
</reference>
<proteinExistence type="predicted"/>
<dbReference type="EMBL" id="OX597822">
    <property type="protein sequence ID" value="CAI9727469.1"/>
    <property type="molecule type" value="Genomic_DNA"/>
</dbReference>
<protein>
    <submittedName>
        <fullName evidence="1">Uncharacterized protein</fullName>
    </submittedName>
</protein>
<sequence length="81" mass="9177">MSMAMNEAVNPDHLSFTKPLSIKVTSETATSSGQCFYWSDIGKLRSSAEVKEFSCEILNIHFQTRTLLFAIIYSSRMSMME</sequence>
<dbReference type="Proteomes" id="UP001162480">
    <property type="component" value="Chromosome 9"/>
</dbReference>
<gene>
    <name evidence="1" type="ORF">OCTVUL_1B023652</name>
</gene>
<dbReference type="AlphaFoldDB" id="A0AA36B509"/>
<name>A0AA36B509_OCTVU</name>
<accession>A0AA36B509</accession>